<name>A0A840I4S7_9PROT</name>
<dbReference type="EMBL" id="JACHOB010000003">
    <property type="protein sequence ID" value="MBB4659204.1"/>
    <property type="molecule type" value="Genomic_DNA"/>
</dbReference>
<comment type="caution">
    <text evidence="9">The sequence shown here is derived from an EMBL/GenBank/DDBJ whole genome shotgun (WGS) entry which is preliminary data.</text>
</comment>
<dbReference type="RefSeq" id="WP_183817569.1">
    <property type="nucleotide sequence ID" value="NZ_JACHOB010000003.1"/>
</dbReference>
<reference evidence="9 10" key="1">
    <citation type="submission" date="2020-08" db="EMBL/GenBank/DDBJ databases">
        <title>Genomic Encyclopedia of Type Strains, Phase IV (KMG-IV): sequencing the most valuable type-strain genomes for metagenomic binning, comparative biology and taxonomic classification.</title>
        <authorList>
            <person name="Goeker M."/>
        </authorList>
    </citation>
    <scope>NUCLEOTIDE SEQUENCE [LARGE SCALE GENOMIC DNA]</scope>
    <source>
        <strain evidence="9 10">DSM 102850</strain>
    </source>
</reference>
<feature type="transmembrane region" description="Helical" evidence="8">
    <location>
        <begin position="6"/>
        <end position="27"/>
    </location>
</feature>
<dbReference type="Pfam" id="PF03547">
    <property type="entry name" value="Mem_trans"/>
    <property type="match status" value="2"/>
</dbReference>
<evidence type="ECO:0000313" key="9">
    <source>
        <dbReference type="EMBL" id="MBB4659204.1"/>
    </source>
</evidence>
<protein>
    <recommendedName>
        <fullName evidence="11">AEC family transporter</fullName>
    </recommendedName>
</protein>
<evidence type="ECO:0000256" key="1">
    <source>
        <dbReference type="ARBA" id="ARBA00004651"/>
    </source>
</evidence>
<evidence type="ECO:0000256" key="2">
    <source>
        <dbReference type="ARBA" id="ARBA00010145"/>
    </source>
</evidence>
<dbReference type="Proteomes" id="UP000563524">
    <property type="component" value="Unassembled WGS sequence"/>
</dbReference>
<feature type="transmembrane region" description="Helical" evidence="8">
    <location>
        <begin position="260"/>
        <end position="279"/>
    </location>
</feature>
<comment type="subcellular location">
    <subcellularLocation>
        <location evidence="1">Cell membrane</location>
        <topology evidence="1">Multi-pass membrane protein</topology>
    </subcellularLocation>
</comment>
<dbReference type="Gene3D" id="1.20.1530.20">
    <property type="match status" value="1"/>
</dbReference>
<dbReference type="PANTHER" id="PTHR36838:SF3">
    <property type="entry name" value="TRANSPORTER AUXIN EFFLUX CARRIER EC FAMILY"/>
    <property type="match status" value="1"/>
</dbReference>
<organism evidence="9 10">
    <name type="scientific">Parvularcula dongshanensis</name>
    <dbReference type="NCBI Taxonomy" id="1173995"/>
    <lineage>
        <taxon>Bacteria</taxon>
        <taxon>Pseudomonadati</taxon>
        <taxon>Pseudomonadota</taxon>
        <taxon>Alphaproteobacteria</taxon>
        <taxon>Parvularculales</taxon>
        <taxon>Parvularculaceae</taxon>
        <taxon>Parvularcula</taxon>
    </lineage>
</organism>
<feature type="transmembrane region" description="Helical" evidence="8">
    <location>
        <begin position="59"/>
        <end position="83"/>
    </location>
</feature>
<gene>
    <name evidence="9" type="ORF">GGQ59_001729</name>
</gene>
<evidence type="ECO:0000256" key="7">
    <source>
        <dbReference type="ARBA" id="ARBA00023136"/>
    </source>
</evidence>
<proteinExistence type="inferred from homology"/>
<evidence type="ECO:0008006" key="11">
    <source>
        <dbReference type="Google" id="ProtNLM"/>
    </source>
</evidence>
<feature type="transmembrane region" description="Helical" evidence="8">
    <location>
        <begin position="169"/>
        <end position="189"/>
    </location>
</feature>
<feature type="transmembrane region" description="Helical" evidence="8">
    <location>
        <begin position="34"/>
        <end position="53"/>
    </location>
</feature>
<feature type="transmembrane region" description="Helical" evidence="8">
    <location>
        <begin position="291"/>
        <end position="313"/>
    </location>
</feature>
<keyword evidence="7 8" id="KW-0472">Membrane</keyword>
<accession>A0A840I4S7</accession>
<evidence type="ECO:0000313" key="10">
    <source>
        <dbReference type="Proteomes" id="UP000563524"/>
    </source>
</evidence>
<dbReference type="AlphaFoldDB" id="A0A840I4S7"/>
<dbReference type="GO" id="GO:0055085">
    <property type="term" value="P:transmembrane transport"/>
    <property type="evidence" value="ECO:0007669"/>
    <property type="project" value="InterPro"/>
</dbReference>
<evidence type="ECO:0000256" key="5">
    <source>
        <dbReference type="ARBA" id="ARBA00022692"/>
    </source>
</evidence>
<dbReference type="GO" id="GO:0005886">
    <property type="term" value="C:plasma membrane"/>
    <property type="evidence" value="ECO:0007669"/>
    <property type="project" value="UniProtKB-SubCell"/>
</dbReference>
<sequence length="314" mass="32591">MPSVSTILIPLFGCIAVGVASGAWRLFGWSEARVLSRFVFLVAMPITVLSFTRKAEVPNLAYAGLVGGYLLATMLSAGAAFLLSRKLLGLTVQEAGAAVFATTCGNAVFLGLPIALAVGSWAPPFLMLMICEGLFVFALGTSLMTWPAPGAAPPRGGVLGTSLGAAWRAGRNPIVLAFLIGLSLDVLGFEWPEPVGRFLDLFGGVAGPAGLFVLGLMLALLPGRQSELNPRALAALLPVKLAVYPGLCGGFVWLFTRDPVLTQTALLFTALPPAVASIVQSAHYRRYEAGTAALVGSGTLIGLATVTLLLLVLL</sequence>
<feature type="transmembrane region" description="Helical" evidence="8">
    <location>
        <begin position="233"/>
        <end position="254"/>
    </location>
</feature>
<evidence type="ECO:0000256" key="4">
    <source>
        <dbReference type="ARBA" id="ARBA00022475"/>
    </source>
</evidence>
<evidence type="ECO:0000256" key="8">
    <source>
        <dbReference type="SAM" id="Phobius"/>
    </source>
</evidence>
<dbReference type="InterPro" id="IPR004776">
    <property type="entry name" value="Mem_transp_PIN-like"/>
</dbReference>
<comment type="similarity">
    <text evidence="2">Belongs to the auxin efflux carrier (TC 2.A.69) family.</text>
</comment>
<feature type="transmembrane region" description="Helical" evidence="8">
    <location>
        <begin position="95"/>
        <end position="119"/>
    </location>
</feature>
<evidence type="ECO:0000256" key="3">
    <source>
        <dbReference type="ARBA" id="ARBA00022448"/>
    </source>
</evidence>
<feature type="transmembrane region" description="Helical" evidence="8">
    <location>
        <begin position="125"/>
        <end position="148"/>
    </location>
</feature>
<keyword evidence="10" id="KW-1185">Reference proteome</keyword>
<evidence type="ECO:0000256" key="6">
    <source>
        <dbReference type="ARBA" id="ARBA00022989"/>
    </source>
</evidence>
<dbReference type="PANTHER" id="PTHR36838">
    <property type="entry name" value="AUXIN EFFLUX CARRIER FAMILY PROTEIN"/>
    <property type="match status" value="1"/>
</dbReference>
<keyword evidence="4" id="KW-1003">Cell membrane</keyword>
<dbReference type="InterPro" id="IPR038770">
    <property type="entry name" value="Na+/solute_symporter_sf"/>
</dbReference>
<feature type="transmembrane region" description="Helical" evidence="8">
    <location>
        <begin position="201"/>
        <end position="221"/>
    </location>
</feature>
<keyword evidence="6 8" id="KW-1133">Transmembrane helix</keyword>
<keyword evidence="3" id="KW-0813">Transport</keyword>
<keyword evidence="5 8" id="KW-0812">Transmembrane</keyword>